<sequence>MRAEAPYGPRRRASALRGGCGLWDTTQGSGAHLPLRQPTIRSRVKRIGGCCVLQCTSRLAQTGPRAPAKLDSDYSGAVVLRSPIFLPACSSRAPAAERFFLSQSGDRCVSCSDLTSGLFLTTFTQRDGSRSYTRGSGRSGGACHTGWLDYIEDEVIDVHVGSEQ</sequence>
<gene>
    <name evidence="1" type="ORF">L227DRAFT_428797</name>
</gene>
<reference evidence="1" key="1">
    <citation type="journal article" date="2018" name="Genome Biol. Evol.">
        <title>Genomics and development of Lentinus tigrinus, a white-rot wood-decaying mushroom with dimorphic fruiting bodies.</title>
        <authorList>
            <person name="Wu B."/>
            <person name="Xu Z."/>
            <person name="Knudson A."/>
            <person name="Carlson A."/>
            <person name="Chen N."/>
            <person name="Kovaka S."/>
            <person name="LaButti K."/>
            <person name="Lipzen A."/>
            <person name="Pennachio C."/>
            <person name="Riley R."/>
            <person name="Schakwitz W."/>
            <person name="Umezawa K."/>
            <person name="Ohm R.A."/>
            <person name="Grigoriev I.V."/>
            <person name="Nagy L.G."/>
            <person name="Gibbons J."/>
            <person name="Hibbett D."/>
        </authorList>
    </citation>
    <scope>NUCLEOTIDE SEQUENCE [LARGE SCALE GENOMIC DNA]</scope>
    <source>
        <strain evidence="1">ALCF2SS1-6</strain>
    </source>
</reference>
<accession>A0A5C2SFJ9</accession>
<dbReference type="AlphaFoldDB" id="A0A5C2SFJ9"/>
<organism evidence="1 2">
    <name type="scientific">Lentinus tigrinus ALCF2SS1-6</name>
    <dbReference type="NCBI Taxonomy" id="1328759"/>
    <lineage>
        <taxon>Eukaryota</taxon>
        <taxon>Fungi</taxon>
        <taxon>Dikarya</taxon>
        <taxon>Basidiomycota</taxon>
        <taxon>Agaricomycotina</taxon>
        <taxon>Agaricomycetes</taxon>
        <taxon>Polyporales</taxon>
        <taxon>Polyporaceae</taxon>
        <taxon>Lentinus</taxon>
    </lineage>
</organism>
<evidence type="ECO:0000313" key="1">
    <source>
        <dbReference type="EMBL" id="RPD62532.1"/>
    </source>
</evidence>
<dbReference type="EMBL" id="ML122258">
    <property type="protein sequence ID" value="RPD62532.1"/>
    <property type="molecule type" value="Genomic_DNA"/>
</dbReference>
<name>A0A5C2SFJ9_9APHY</name>
<protein>
    <submittedName>
        <fullName evidence="1">Uncharacterized protein</fullName>
    </submittedName>
</protein>
<proteinExistence type="predicted"/>
<keyword evidence="2" id="KW-1185">Reference proteome</keyword>
<dbReference type="Proteomes" id="UP000313359">
    <property type="component" value="Unassembled WGS sequence"/>
</dbReference>
<evidence type="ECO:0000313" key="2">
    <source>
        <dbReference type="Proteomes" id="UP000313359"/>
    </source>
</evidence>